<name>A0ACC3ZF44_COLTU</name>
<dbReference type="Proteomes" id="UP000805649">
    <property type="component" value="Unassembled WGS sequence"/>
</dbReference>
<comment type="caution">
    <text evidence="1">The sequence shown here is derived from an EMBL/GenBank/DDBJ whole genome shotgun (WGS) entry which is preliminary data.</text>
</comment>
<sequence>MRIPLYVGMLPPNMTLTIDKIIETKPSGVDLWEEGVPKLPFTITSAQAETNRNKGWRGVRIGDFVSSMSGFGLGKNAGGVFDIRYTIAGRPDEAAGTGVQNIQGWLTISTSDWGILGRPDTTNFQWKVGESSVETYVADTPDLTYLDDTVITVVYVPESKEYMVGVTNQADTIVKFMQTAVKGILTLHEVAVDGVIDLAGGHVAAVAAGLGMKAVSWAAEEISSGDK</sequence>
<proteinExistence type="predicted"/>
<reference evidence="1 2" key="1">
    <citation type="journal article" date="2020" name="Phytopathology">
        <title>Genome Sequence Resources of Colletotrichum truncatum, C. plurivorum, C. musicola, and C. sojae: Four Species Pathogenic to Soybean (Glycine max).</title>
        <authorList>
            <person name="Rogerio F."/>
            <person name="Boufleur T.R."/>
            <person name="Ciampi-Guillardi M."/>
            <person name="Sukno S.A."/>
            <person name="Thon M.R."/>
            <person name="Massola Junior N.S."/>
            <person name="Baroncelli R."/>
        </authorList>
    </citation>
    <scope>NUCLEOTIDE SEQUENCE [LARGE SCALE GENOMIC DNA]</scope>
    <source>
        <strain evidence="1 2">CMES1059</strain>
    </source>
</reference>
<accession>A0ACC3ZF44</accession>
<gene>
    <name evidence="1" type="ORF">CTRU02_200623</name>
</gene>
<evidence type="ECO:0000313" key="1">
    <source>
        <dbReference type="EMBL" id="KAL0942737.1"/>
    </source>
</evidence>
<organism evidence="1 2">
    <name type="scientific">Colletotrichum truncatum</name>
    <name type="common">Anthracnose fungus</name>
    <name type="synonym">Colletotrichum capsici</name>
    <dbReference type="NCBI Taxonomy" id="5467"/>
    <lineage>
        <taxon>Eukaryota</taxon>
        <taxon>Fungi</taxon>
        <taxon>Dikarya</taxon>
        <taxon>Ascomycota</taxon>
        <taxon>Pezizomycotina</taxon>
        <taxon>Sordariomycetes</taxon>
        <taxon>Hypocreomycetidae</taxon>
        <taxon>Glomerellales</taxon>
        <taxon>Glomerellaceae</taxon>
        <taxon>Colletotrichum</taxon>
        <taxon>Colletotrichum truncatum species complex</taxon>
    </lineage>
</organism>
<dbReference type="EMBL" id="VUJX02000001">
    <property type="protein sequence ID" value="KAL0942737.1"/>
    <property type="molecule type" value="Genomic_DNA"/>
</dbReference>
<evidence type="ECO:0000313" key="2">
    <source>
        <dbReference type="Proteomes" id="UP000805649"/>
    </source>
</evidence>
<protein>
    <submittedName>
        <fullName evidence="1">Uncharacterized protein</fullName>
    </submittedName>
</protein>
<keyword evidence="2" id="KW-1185">Reference proteome</keyword>